<name>A0ABD0Q2I1_CIRMR</name>
<accession>A0ABD0Q2I1</accession>
<feature type="domain" description="Beclin-1 BH3" evidence="1">
    <location>
        <begin position="6"/>
        <end position="19"/>
    </location>
</feature>
<dbReference type="PANTHER" id="PTHR12768">
    <property type="entry name" value="BECLIN 1"/>
    <property type="match status" value="1"/>
</dbReference>
<evidence type="ECO:0000313" key="2">
    <source>
        <dbReference type="EMBL" id="KAL0180369.1"/>
    </source>
</evidence>
<dbReference type="PANTHER" id="PTHR12768:SF4">
    <property type="entry name" value="BECLIN-1"/>
    <property type="match status" value="1"/>
</dbReference>
<evidence type="ECO:0000259" key="1">
    <source>
        <dbReference type="Pfam" id="PF15285"/>
    </source>
</evidence>
<dbReference type="InterPro" id="IPR007243">
    <property type="entry name" value="Atg6/Beclin"/>
</dbReference>
<gene>
    <name evidence="2" type="ORF">M9458_025811</name>
</gene>
<dbReference type="InterPro" id="IPR029318">
    <property type="entry name" value="BH3_dom"/>
</dbReference>
<dbReference type="AlphaFoldDB" id="A0ABD0Q2I1"/>
<keyword evidence="3" id="KW-1185">Reference proteome</keyword>
<sequence length="52" mass="6047">MYVFFLQVTSDLFDIMSGQTDIDHPLCEECTDTLLDHLDTQLSITENECQNY</sequence>
<comment type="caution">
    <text evidence="2">The sequence shown here is derived from an EMBL/GenBank/DDBJ whole genome shotgun (WGS) entry which is preliminary data.</text>
</comment>
<dbReference type="EMBL" id="JAMKFB020000012">
    <property type="protein sequence ID" value="KAL0180369.1"/>
    <property type="molecule type" value="Genomic_DNA"/>
</dbReference>
<organism evidence="2 3">
    <name type="scientific">Cirrhinus mrigala</name>
    <name type="common">Mrigala</name>
    <dbReference type="NCBI Taxonomy" id="683832"/>
    <lineage>
        <taxon>Eukaryota</taxon>
        <taxon>Metazoa</taxon>
        <taxon>Chordata</taxon>
        <taxon>Craniata</taxon>
        <taxon>Vertebrata</taxon>
        <taxon>Euteleostomi</taxon>
        <taxon>Actinopterygii</taxon>
        <taxon>Neopterygii</taxon>
        <taxon>Teleostei</taxon>
        <taxon>Ostariophysi</taxon>
        <taxon>Cypriniformes</taxon>
        <taxon>Cyprinidae</taxon>
        <taxon>Labeoninae</taxon>
        <taxon>Labeonini</taxon>
        <taxon>Cirrhinus</taxon>
    </lineage>
</organism>
<reference evidence="2 3" key="1">
    <citation type="submission" date="2024-05" db="EMBL/GenBank/DDBJ databases">
        <title>Genome sequencing and assembly of Indian major carp, Cirrhinus mrigala (Hamilton, 1822).</title>
        <authorList>
            <person name="Mohindra V."/>
            <person name="Chowdhury L.M."/>
            <person name="Lal K."/>
            <person name="Jena J.K."/>
        </authorList>
    </citation>
    <scope>NUCLEOTIDE SEQUENCE [LARGE SCALE GENOMIC DNA]</scope>
    <source>
        <strain evidence="2">CM1030</strain>
        <tissue evidence="2">Blood</tissue>
    </source>
</reference>
<dbReference type="Pfam" id="PF15285">
    <property type="entry name" value="BH3"/>
    <property type="match status" value="1"/>
</dbReference>
<evidence type="ECO:0000313" key="3">
    <source>
        <dbReference type="Proteomes" id="UP001529510"/>
    </source>
</evidence>
<proteinExistence type="predicted"/>
<dbReference type="Proteomes" id="UP001529510">
    <property type="component" value="Unassembled WGS sequence"/>
</dbReference>
<feature type="non-terminal residue" evidence="2">
    <location>
        <position position="52"/>
    </location>
</feature>
<protein>
    <recommendedName>
        <fullName evidence="1">Beclin-1 BH3 domain-containing protein</fullName>
    </recommendedName>
</protein>